<gene>
    <name evidence="1" type="ORF">ETSY2_42965</name>
</gene>
<organism evidence="1 2">
    <name type="scientific">Candidatus Entotheonella gemina</name>
    <dbReference type="NCBI Taxonomy" id="1429439"/>
    <lineage>
        <taxon>Bacteria</taxon>
        <taxon>Pseudomonadati</taxon>
        <taxon>Nitrospinota/Tectimicrobiota group</taxon>
        <taxon>Candidatus Tectimicrobiota</taxon>
        <taxon>Candidatus Entotheonellia</taxon>
        <taxon>Candidatus Entotheonellales</taxon>
        <taxon>Candidatus Entotheonellaceae</taxon>
        <taxon>Candidatus Entotheonella</taxon>
    </lineage>
</organism>
<sequence length="69" mass="7672">MPLNISPSRLICEPALEIALDTGRTVYDSCYLALAMLMESSLVTADQRLFNALGQTEYALHLVWAEDLL</sequence>
<dbReference type="HOGENOM" id="CLU_2768154_0_0_7"/>
<dbReference type="InterPro" id="IPR044153">
    <property type="entry name" value="PIN_Pae0151-like"/>
</dbReference>
<comment type="caution">
    <text evidence="1">The sequence shown here is derived from an EMBL/GenBank/DDBJ whole genome shotgun (WGS) entry which is preliminary data.</text>
</comment>
<evidence type="ECO:0008006" key="3">
    <source>
        <dbReference type="Google" id="ProtNLM"/>
    </source>
</evidence>
<dbReference type="InterPro" id="IPR029060">
    <property type="entry name" value="PIN-like_dom_sf"/>
</dbReference>
<dbReference type="EMBL" id="AZHX01001956">
    <property type="protein sequence ID" value="ETW98353.1"/>
    <property type="molecule type" value="Genomic_DNA"/>
</dbReference>
<dbReference type="Proteomes" id="UP000019140">
    <property type="component" value="Unassembled WGS sequence"/>
</dbReference>
<accession>W4LJU5</accession>
<protein>
    <recommendedName>
        <fullName evidence="3">PIN domain-containing protein</fullName>
    </recommendedName>
</protein>
<proteinExistence type="predicted"/>
<evidence type="ECO:0000313" key="1">
    <source>
        <dbReference type="EMBL" id="ETW98353.1"/>
    </source>
</evidence>
<dbReference type="Gene3D" id="3.40.50.1010">
    <property type="entry name" value="5'-nuclease"/>
    <property type="match status" value="1"/>
</dbReference>
<evidence type="ECO:0000313" key="2">
    <source>
        <dbReference type="Proteomes" id="UP000019140"/>
    </source>
</evidence>
<reference evidence="1 2" key="1">
    <citation type="journal article" date="2014" name="Nature">
        <title>An environmental bacterial taxon with a large and distinct metabolic repertoire.</title>
        <authorList>
            <person name="Wilson M.C."/>
            <person name="Mori T."/>
            <person name="Ruckert C."/>
            <person name="Uria A.R."/>
            <person name="Helf M.J."/>
            <person name="Takada K."/>
            <person name="Gernert C."/>
            <person name="Steffens U.A."/>
            <person name="Heycke N."/>
            <person name="Schmitt S."/>
            <person name="Rinke C."/>
            <person name="Helfrich E.J."/>
            <person name="Brachmann A.O."/>
            <person name="Gurgui C."/>
            <person name="Wakimoto T."/>
            <person name="Kracht M."/>
            <person name="Crusemann M."/>
            <person name="Hentschel U."/>
            <person name="Abe I."/>
            <person name="Matsunaga S."/>
            <person name="Kalinowski J."/>
            <person name="Takeyama H."/>
            <person name="Piel J."/>
        </authorList>
    </citation>
    <scope>NUCLEOTIDE SEQUENCE [LARGE SCALE GENOMIC DNA]</scope>
    <source>
        <strain evidence="2">TSY2</strain>
    </source>
</reference>
<dbReference type="CDD" id="cd09873">
    <property type="entry name" value="PIN_Pae0151-like"/>
    <property type="match status" value="1"/>
</dbReference>
<keyword evidence="2" id="KW-1185">Reference proteome</keyword>
<dbReference type="AlphaFoldDB" id="W4LJU5"/>
<name>W4LJU5_9BACT</name>
<dbReference type="SUPFAM" id="SSF88723">
    <property type="entry name" value="PIN domain-like"/>
    <property type="match status" value="1"/>
</dbReference>